<gene>
    <name evidence="3" type="ORF">JCR33_19675</name>
</gene>
<dbReference type="RefSeq" id="WP_198883832.1">
    <property type="nucleotide sequence ID" value="NZ_JAEKJA010000021.1"/>
</dbReference>
<dbReference type="AlphaFoldDB" id="A0A934IN19"/>
<dbReference type="Proteomes" id="UP000609531">
    <property type="component" value="Unassembled WGS sequence"/>
</dbReference>
<keyword evidence="4" id="KW-1185">Reference proteome</keyword>
<accession>A0A934IN19</accession>
<dbReference type="PANTHER" id="PTHR48081">
    <property type="entry name" value="AB HYDROLASE SUPERFAMILY PROTEIN C4A8.06C"/>
    <property type="match status" value="1"/>
</dbReference>
<evidence type="ECO:0000259" key="2">
    <source>
        <dbReference type="Pfam" id="PF20434"/>
    </source>
</evidence>
<evidence type="ECO:0000256" key="1">
    <source>
        <dbReference type="ARBA" id="ARBA00022801"/>
    </source>
</evidence>
<dbReference type="Gene3D" id="3.40.50.1820">
    <property type="entry name" value="alpha/beta hydrolase"/>
    <property type="match status" value="1"/>
</dbReference>
<comment type="caution">
    <text evidence="3">The sequence shown here is derived from an EMBL/GenBank/DDBJ whole genome shotgun (WGS) entry which is preliminary data.</text>
</comment>
<dbReference type="InterPro" id="IPR029058">
    <property type="entry name" value="AB_hydrolase_fold"/>
</dbReference>
<dbReference type="GO" id="GO:0016787">
    <property type="term" value="F:hydrolase activity"/>
    <property type="evidence" value="ECO:0007669"/>
    <property type="project" value="UniProtKB-KW"/>
</dbReference>
<feature type="domain" description="BD-FAE-like" evidence="2">
    <location>
        <begin position="53"/>
        <end position="178"/>
    </location>
</feature>
<evidence type="ECO:0000313" key="3">
    <source>
        <dbReference type="EMBL" id="MBJ3777931.1"/>
    </source>
</evidence>
<dbReference type="InterPro" id="IPR050300">
    <property type="entry name" value="GDXG_lipolytic_enzyme"/>
</dbReference>
<proteinExistence type="predicted"/>
<dbReference type="PANTHER" id="PTHR48081:SF33">
    <property type="entry name" value="KYNURENINE FORMAMIDASE"/>
    <property type="match status" value="1"/>
</dbReference>
<reference evidence="3" key="1">
    <citation type="submission" date="2020-12" db="EMBL/GenBank/DDBJ databases">
        <title>Bacterial taxonomy.</title>
        <authorList>
            <person name="Pan X."/>
        </authorList>
    </citation>
    <scope>NUCLEOTIDE SEQUENCE</scope>
    <source>
        <strain evidence="3">B2012</strain>
    </source>
</reference>
<protein>
    <submittedName>
        <fullName evidence="3">Alpha/beta hydrolase</fullName>
    </submittedName>
</protein>
<sequence length="265" mass="28630">METPTDRAYENSAYIPDADAFTHRWAAAARAFRADARRRLDVAYGLGPRERYDLFLPEGAPRGLVAFIHGGYWMAFDKSSWSHLAAGPLAHGLAVMVPSYPLCPQVRVGAIVTAVGAAIDHAAETVAGPIVVCGHSAGGHLAARMGCRDAPLTEGVAARVARIVSVSGIHDLRPLLTTRMNETLGLDLAEARRESPVLADPADVDLVTWVGDGERPQLRRQSRLLSMIWEGLARSVRHVEAPDRHHFDVVEDLADPASALTRALL</sequence>
<dbReference type="SUPFAM" id="SSF53474">
    <property type="entry name" value="alpha/beta-Hydrolases"/>
    <property type="match status" value="1"/>
</dbReference>
<keyword evidence="1 3" id="KW-0378">Hydrolase</keyword>
<dbReference type="Pfam" id="PF20434">
    <property type="entry name" value="BD-FAE"/>
    <property type="match status" value="1"/>
</dbReference>
<name>A0A934IN19_9HYPH</name>
<dbReference type="EMBL" id="JAEKJA010000021">
    <property type="protein sequence ID" value="MBJ3777931.1"/>
    <property type="molecule type" value="Genomic_DNA"/>
</dbReference>
<organism evidence="3 4">
    <name type="scientific">Acuticoccus mangrovi</name>
    <dbReference type="NCBI Taxonomy" id="2796142"/>
    <lineage>
        <taxon>Bacteria</taxon>
        <taxon>Pseudomonadati</taxon>
        <taxon>Pseudomonadota</taxon>
        <taxon>Alphaproteobacteria</taxon>
        <taxon>Hyphomicrobiales</taxon>
        <taxon>Amorphaceae</taxon>
        <taxon>Acuticoccus</taxon>
    </lineage>
</organism>
<dbReference type="InterPro" id="IPR049492">
    <property type="entry name" value="BD-FAE-like_dom"/>
</dbReference>
<evidence type="ECO:0000313" key="4">
    <source>
        <dbReference type="Proteomes" id="UP000609531"/>
    </source>
</evidence>